<dbReference type="EMBL" id="NWTC01000005">
    <property type="protein sequence ID" value="PDT48615.1"/>
    <property type="molecule type" value="Genomic_DNA"/>
</dbReference>
<sequence>MLDRGIPSFLTRAKRALFDRGGLEEIFRHARNLVVATLVTAAGIHAVEHPDLIEAKGLLNISLAGYIVFAIGIALFLMNFADGLYRLSKVRRHVALQLIVAAVYVIVTIRVAQLILALRMSFS</sequence>
<name>A0A2A6M1T1_RHIFR</name>
<evidence type="ECO:0000313" key="2">
    <source>
        <dbReference type="EMBL" id="MQX07980.1"/>
    </source>
</evidence>
<dbReference type="RefSeq" id="WP_014330800.1">
    <property type="nucleotide sequence ID" value="NZ_BJNI01000117.1"/>
</dbReference>
<dbReference type="AlphaFoldDB" id="A0A2A6M1T1"/>
<gene>
    <name evidence="3" type="ORF">CO661_09180</name>
    <name evidence="2" type="ORF">GHK48_06540</name>
</gene>
<protein>
    <submittedName>
        <fullName evidence="3">Uncharacterized protein</fullName>
    </submittedName>
</protein>
<dbReference type="GeneID" id="48975357"/>
<reference evidence="3 4" key="2">
    <citation type="submission" date="2017-09" db="EMBL/GenBank/DDBJ databases">
        <title>Comparative genomics of rhizobia isolated from Phaseolus vulgaris in China.</title>
        <authorList>
            <person name="Tong W."/>
        </authorList>
    </citation>
    <scope>NUCLEOTIDE SEQUENCE [LARGE SCALE GENOMIC DNA]</scope>
    <source>
        <strain evidence="3 4">PCH1</strain>
    </source>
</reference>
<evidence type="ECO:0000256" key="1">
    <source>
        <dbReference type="SAM" id="Phobius"/>
    </source>
</evidence>
<reference evidence="2 5" key="1">
    <citation type="journal article" date="2013" name="Genome Biol.">
        <title>Comparative genomics of the core and accessory genomes of 48 Sinorhizobium strains comprising five genospecies.</title>
        <authorList>
            <person name="Sugawara M."/>
            <person name="Epstein B."/>
            <person name="Badgley B.D."/>
            <person name="Unno T."/>
            <person name="Xu L."/>
            <person name="Reese J."/>
            <person name="Gyaneshwar P."/>
            <person name="Denny R."/>
            <person name="Mudge J."/>
            <person name="Bharti A.K."/>
            <person name="Farmer A.D."/>
            <person name="May G.D."/>
            <person name="Woodward J.E."/>
            <person name="Medigue C."/>
            <person name="Vallenet D."/>
            <person name="Lajus A."/>
            <person name="Rouy Z."/>
            <person name="Martinez-Vaz B."/>
            <person name="Tiffin P."/>
            <person name="Young N.D."/>
            <person name="Sadowsky M.J."/>
        </authorList>
    </citation>
    <scope>NUCLEOTIDE SEQUENCE [LARGE SCALE GENOMIC DNA]</scope>
    <source>
        <strain evidence="2 5">USDA205</strain>
    </source>
</reference>
<dbReference type="Proteomes" id="UP000466694">
    <property type="component" value="Unassembled WGS sequence"/>
</dbReference>
<evidence type="ECO:0000313" key="5">
    <source>
        <dbReference type="Proteomes" id="UP000466694"/>
    </source>
</evidence>
<keyword evidence="1" id="KW-1133">Transmembrane helix</keyword>
<reference evidence="2" key="3">
    <citation type="submission" date="2019-10" db="EMBL/GenBank/DDBJ databases">
        <authorList>
            <person name="Sugawara M."/>
            <person name="Epstein B."/>
            <person name="Badgley B."/>
            <person name="Unno T."/>
            <person name="Xu L."/>
            <person name="Reese J."/>
            <person name="Gyaneshwar P."/>
            <person name="Denny R."/>
            <person name="Mudege J."/>
            <person name="Bharti A."/>
            <person name="Farmer A."/>
            <person name="May G."/>
            <person name="Woodward J."/>
            <person name="Medigue C."/>
            <person name="Vallenet D."/>
            <person name="Lajus A."/>
            <person name="Rouy Z."/>
            <person name="Martinez-Vaz B."/>
            <person name="Tiffin P."/>
            <person name="Young N."/>
            <person name="Sadowsky M."/>
        </authorList>
    </citation>
    <scope>NUCLEOTIDE SEQUENCE</scope>
    <source>
        <strain evidence="2">USDA205</strain>
    </source>
</reference>
<keyword evidence="1" id="KW-0472">Membrane</keyword>
<accession>A0A2A6M1T1</accession>
<proteinExistence type="predicted"/>
<evidence type="ECO:0000313" key="3">
    <source>
        <dbReference type="EMBL" id="PDT48615.1"/>
    </source>
</evidence>
<organism evidence="3 4">
    <name type="scientific">Rhizobium fredii</name>
    <name type="common">Sinorhizobium fredii</name>
    <dbReference type="NCBI Taxonomy" id="380"/>
    <lineage>
        <taxon>Bacteria</taxon>
        <taxon>Pseudomonadati</taxon>
        <taxon>Pseudomonadota</taxon>
        <taxon>Alphaproteobacteria</taxon>
        <taxon>Hyphomicrobiales</taxon>
        <taxon>Rhizobiaceae</taxon>
        <taxon>Sinorhizobium/Ensifer group</taxon>
        <taxon>Sinorhizobium</taxon>
    </lineage>
</organism>
<feature type="transmembrane region" description="Helical" evidence="1">
    <location>
        <begin position="93"/>
        <end position="118"/>
    </location>
</feature>
<feature type="transmembrane region" description="Helical" evidence="1">
    <location>
        <begin position="59"/>
        <end position="81"/>
    </location>
</feature>
<dbReference type="Proteomes" id="UP000220353">
    <property type="component" value="Unassembled WGS sequence"/>
</dbReference>
<dbReference type="EMBL" id="WISZ01000063">
    <property type="protein sequence ID" value="MQX07980.1"/>
    <property type="molecule type" value="Genomic_DNA"/>
</dbReference>
<evidence type="ECO:0000313" key="4">
    <source>
        <dbReference type="Proteomes" id="UP000220353"/>
    </source>
</evidence>
<keyword evidence="1" id="KW-0812">Transmembrane</keyword>
<comment type="caution">
    <text evidence="3">The sequence shown here is derived from an EMBL/GenBank/DDBJ whole genome shotgun (WGS) entry which is preliminary data.</text>
</comment>